<dbReference type="Proteomes" id="UP000190037">
    <property type="component" value="Unassembled WGS sequence"/>
</dbReference>
<dbReference type="InterPro" id="IPR007060">
    <property type="entry name" value="FtsL/DivIC"/>
</dbReference>
<keyword evidence="2" id="KW-0812">Transmembrane</keyword>
<evidence type="ECO:0008006" key="5">
    <source>
        <dbReference type="Google" id="ProtNLM"/>
    </source>
</evidence>
<dbReference type="AlphaFoldDB" id="A0A1T3P7D9"/>
<organism evidence="3 4">
    <name type="scientific">Embleya scabrispora</name>
    <dbReference type="NCBI Taxonomy" id="159449"/>
    <lineage>
        <taxon>Bacteria</taxon>
        <taxon>Bacillati</taxon>
        <taxon>Actinomycetota</taxon>
        <taxon>Actinomycetes</taxon>
        <taxon>Kitasatosporales</taxon>
        <taxon>Streptomycetaceae</taxon>
        <taxon>Embleya</taxon>
    </lineage>
</organism>
<feature type="region of interest" description="Disordered" evidence="1">
    <location>
        <begin position="93"/>
        <end position="147"/>
    </location>
</feature>
<gene>
    <name evidence="3" type="ORF">B4N89_12040</name>
</gene>
<feature type="transmembrane region" description="Helical" evidence="2">
    <location>
        <begin position="12"/>
        <end position="30"/>
    </location>
</feature>
<sequence>MGRLRRRGGGKWIVLTLVVLSLAIALVYPLRQYLAQRSDVADLRESTRKQQSETERMRSDLERWNDPAYVRQQARERLHFVYPGDTAYLVVPPGGITGDPAPPTPAQASSPPWYRNLWDSTRDADKAGTPTPSTPPTPTRTPATSIG</sequence>
<evidence type="ECO:0000313" key="3">
    <source>
        <dbReference type="EMBL" id="OPC84984.1"/>
    </source>
</evidence>
<comment type="caution">
    <text evidence="3">The sequence shown here is derived from an EMBL/GenBank/DDBJ whole genome shotgun (WGS) entry which is preliminary data.</text>
</comment>
<evidence type="ECO:0000256" key="1">
    <source>
        <dbReference type="SAM" id="MobiDB-lite"/>
    </source>
</evidence>
<protein>
    <recommendedName>
        <fullName evidence="5">Acyl-phosphate glycerol 3-phosphate acyltransferase</fullName>
    </recommendedName>
</protein>
<name>A0A1T3P7D9_9ACTN</name>
<reference evidence="3 4" key="1">
    <citation type="submission" date="2017-03" db="EMBL/GenBank/DDBJ databases">
        <title>Draft genome sequence of Streptomyces scabrisporus NF3, endophyte isolated from Amphipterygium adstringens.</title>
        <authorList>
            <person name="Vazquez M."/>
            <person name="Ceapa C.D."/>
            <person name="Rodriguez Luna D."/>
            <person name="Sanchez Esquivel S."/>
        </authorList>
    </citation>
    <scope>NUCLEOTIDE SEQUENCE [LARGE SCALE GENOMIC DNA]</scope>
    <source>
        <strain evidence="3 4">NF3</strain>
    </source>
</reference>
<dbReference type="STRING" id="159449.B4N89_12040"/>
<keyword evidence="2" id="KW-0472">Membrane</keyword>
<keyword evidence="2" id="KW-1133">Transmembrane helix</keyword>
<proteinExistence type="predicted"/>
<evidence type="ECO:0000313" key="4">
    <source>
        <dbReference type="Proteomes" id="UP000190037"/>
    </source>
</evidence>
<keyword evidence="4" id="KW-1185">Reference proteome</keyword>
<dbReference type="EMBL" id="MWQN01000001">
    <property type="protein sequence ID" value="OPC84984.1"/>
    <property type="molecule type" value="Genomic_DNA"/>
</dbReference>
<accession>A0A1T3P7D9</accession>
<dbReference type="Pfam" id="PF04977">
    <property type="entry name" value="DivIC"/>
    <property type="match status" value="1"/>
</dbReference>
<evidence type="ECO:0000256" key="2">
    <source>
        <dbReference type="SAM" id="Phobius"/>
    </source>
</evidence>
<feature type="region of interest" description="Disordered" evidence="1">
    <location>
        <begin position="40"/>
        <end position="60"/>
    </location>
</feature>